<dbReference type="SUPFAM" id="SSF54427">
    <property type="entry name" value="NTF2-like"/>
    <property type="match status" value="1"/>
</dbReference>
<dbReference type="RefSeq" id="WP_343880041.1">
    <property type="nucleotide sequence ID" value="NZ_BAAAFO010000001.1"/>
</dbReference>
<dbReference type="Proteomes" id="UP001500657">
    <property type="component" value="Unassembled WGS sequence"/>
</dbReference>
<organism evidence="1 2">
    <name type="scientific">Rhodanobacter caeni</name>
    <dbReference type="NCBI Taxonomy" id="657654"/>
    <lineage>
        <taxon>Bacteria</taxon>
        <taxon>Pseudomonadati</taxon>
        <taxon>Pseudomonadota</taxon>
        <taxon>Gammaproteobacteria</taxon>
        <taxon>Lysobacterales</taxon>
        <taxon>Rhodanobacteraceae</taxon>
        <taxon>Rhodanobacter</taxon>
    </lineage>
</organism>
<evidence type="ECO:0000313" key="1">
    <source>
        <dbReference type="EMBL" id="GAA0243211.1"/>
    </source>
</evidence>
<dbReference type="EMBL" id="BAAAFO010000001">
    <property type="protein sequence ID" value="GAA0243211.1"/>
    <property type="molecule type" value="Genomic_DNA"/>
</dbReference>
<dbReference type="InterPro" id="IPR032710">
    <property type="entry name" value="NTF2-like_dom_sf"/>
</dbReference>
<gene>
    <name evidence="1" type="ORF">GCM10009126_06140</name>
</gene>
<protein>
    <recommendedName>
        <fullName evidence="3">SnoaL-like domain-containing protein</fullName>
    </recommendedName>
</protein>
<reference evidence="1 2" key="1">
    <citation type="journal article" date="2019" name="Int. J. Syst. Evol. Microbiol.">
        <title>The Global Catalogue of Microorganisms (GCM) 10K type strain sequencing project: providing services to taxonomists for standard genome sequencing and annotation.</title>
        <authorList>
            <consortium name="The Broad Institute Genomics Platform"/>
            <consortium name="The Broad Institute Genome Sequencing Center for Infectious Disease"/>
            <person name="Wu L."/>
            <person name="Ma J."/>
        </authorList>
    </citation>
    <scope>NUCLEOTIDE SEQUENCE [LARGE SCALE GENOMIC DNA]</scope>
    <source>
        <strain evidence="1 2">JCM 16242</strain>
    </source>
</reference>
<name>A0ABN0U9J4_9GAMM</name>
<proteinExistence type="predicted"/>
<sequence>MTTLKAAIEDLLNNRRLTAAEAADRHFSSDFRQRTNGTWDDRATFLARIDHIRDVVAHATVTVLDELGDADRYAERHVIDLLQRDGGRIRQEVYVFATRDPDGRFARLEETTLVLEHQKMPEAT</sequence>
<comment type="caution">
    <text evidence="1">The sequence shown here is derived from an EMBL/GenBank/DDBJ whole genome shotgun (WGS) entry which is preliminary data.</text>
</comment>
<accession>A0ABN0U9J4</accession>
<evidence type="ECO:0008006" key="3">
    <source>
        <dbReference type="Google" id="ProtNLM"/>
    </source>
</evidence>
<evidence type="ECO:0000313" key="2">
    <source>
        <dbReference type="Proteomes" id="UP001500657"/>
    </source>
</evidence>
<keyword evidence="2" id="KW-1185">Reference proteome</keyword>